<accession>A0AAW1JSC8</accession>
<reference evidence="1 2" key="1">
    <citation type="journal article" date="2024" name="BMC Genomics">
        <title>De novo assembly and annotation of Popillia japonica's genome with initial clues to its potential as an invasive pest.</title>
        <authorList>
            <person name="Cucini C."/>
            <person name="Boschi S."/>
            <person name="Funari R."/>
            <person name="Cardaioli E."/>
            <person name="Iannotti N."/>
            <person name="Marturano G."/>
            <person name="Paoli F."/>
            <person name="Bruttini M."/>
            <person name="Carapelli A."/>
            <person name="Frati F."/>
            <person name="Nardi F."/>
        </authorList>
    </citation>
    <scope>NUCLEOTIDE SEQUENCE [LARGE SCALE GENOMIC DNA]</scope>
    <source>
        <strain evidence="1">DMR45628</strain>
    </source>
</reference>
<gene>
    <name evidence="1" type="ORF">QE152_g27450</name>
</gene>
<dbReference type="EMBL" id="JASPKY010000337">
    <property type="protein sequence ID" value="KAK9708086.1"/>
    <property type="molecule type" value="Genomic_DNA"/>
</dbReference>
<protein>
    <submittedName>
        <fullName evidence="1">Uncharacterized protein</fullName>
    </submittedName>
</protein>
<comment type="caution">
    <text evidence="1">The sequence shown here is derived from an EMBL/GenBank/DDBJ whole genome shotgun (WGS) entry which is preliminary data.</text>
</comment>
<name>A0AAW1JSC8_POPJA</name>
<evidence type="ECO:0000313" key="2">
    <source>
        <dbReference type="Proteomes" id="UP001458880"/>
    </source>
</evidence>
<organism evidence="1 2">
    <name type="scientific">Popillia japonica</name>
    <name type="common">Japanese beetle</name>
    <dbReference type="NCBI Taxonomy" id="7064"/>
    <lineage>
        <taxon>Eukaryota</taxon>
        <taxon>Metazoa</taxon>
        <taxon>Ecdysozoa</taxon>
        <taxon>Arthropoda</taxon>
        <taxon>Hexapoda</taxon>
        <taxon>Insecta</taxon>
        <taxon>Pterygota</taxon>
        <taxon>Neoptera</taxon>
        <taxon>Endopterygota</taxon>
        <taxon>Coleoptera</taxon>
        <taxon>Polyphaga</taxon>
        <taxon>Scarabaeiformia</taxon>
        <taxon>Scarabaeidae</taxon>
        <taxon>Rutelinae</taxon>
        <taxon>Popillia</taxon>
    </lineage>
</organism>
<sequence>MASCMVKDKYDVEQFNGKDYDHWKFRMEIIMEQQEVKCCIKSGFETESDAAKKLDTKCKSILIQRIANSHLEYVKEKKKLLTMKLKESYSLEEHFMKFETITRELKSVGGKLEEVEGGGYNMSTSVNITKLV</sequence>
<dbReference type="Proteomes" id="UP001458880">
    <property type="component" value="Unassembled WGS sequence"/>
</dbReference>
<dbReference type="AlphaFoldDB" id="A0AAW1JSC8"/>
<evidence type="ECO:0000313" key="1">
    <source>
        <dbReference type="EMBL" id="KAK9708086.1"/>
    </source>
</evidence>
<keyword evidence="2" id="KW-1185">Reference proteome</keyword>
<proteinExistence type="predicted"/>